<dbReference type="RefSeq" id="YP_002154743.1">
    <property type="nucleotide sequence ID" value="NC_011183.1"/>
</dbReference>
<sequence length="560" mass="63215">MIPMMGIYRFLSIHGCFKSKSTPRTHTIMSGGVLYVAEEYYDEFLGVYAREIDEGNRTLTFSELKSEGVFRMYFDIDMVDSRELSADDFVSLSQCVLETLRKFYIDIDQDLFKCVVCTTKPKPLSDKDTFKNGCHLIFPFLNVTLEMALQLRFAAVRDLETRFGRRSRDANPWCDVIDKAPYFNGLKMCGSVKTLTCSECGGKKKNVRKKPEVAAILRDIRNIRRKTYPRRDDPGFDYSNVMSIEKDEFKNEDLAELFSAYQDETGTLICPACGDKGWHLEDRFYMPAKVLHGDGSLAEADMEYLADNPHETMRWTSIRSRPSDRMTAGYTVPEGYTAPRTERPTNSLQILGAQLKSFSPGIYREAVNAEIFGSDAAGIKTWKGCEITAPKTLNLIAHEIRNYATVYQDLVVRQAFEMRVAKAVATSVVSSGSTRSKRGRAGSKALENMAVANKVPGRERRVLEVVARIFVRVAGTGSLYCMNKGAEHTSNSIFFWISQDGIAHKCFSRKDVLGQSGKRCKDFRSELKPISPGLANALFVMADPSKKRGEKRRSTWDTFC</sequence>
<name>B5LWL0_9PHYC</name>
<reference evidence="2 3" key="1">
    <citation type="journal article" date="2009" name="Virology">
        <title>Genomic analysis of the smallest giant virus--Feldmannia sp. virus 158.</title>
        <authorList>
            <person name="Schroeder D.C."/>
            <person name="Park Y."/>
            <person name="Yoon H.M."/>
            <person name="Lee Y.S."/>
            <person name="Kang S.W."/>
            <person name="Meints R.H."/>
            <person name="Ivey R.G."/>
            <person name="Choi T.J."/>
        </authorList>
    </citation>
    <scope>NUCLEOTIDE SEQUENCE [LARGE SCALE GENOMIC DNA]</scope>
    <source>
        <strain evidence="2">FsV-158</strain>
    </source>
</reference>
<protein>
    <recommendedName>
        <fullName evidence="1">C962R-like N-terminal AEP domain-containing protein</fullName>
    </recommendedName>
</protein>
<proteinExistence type="predicted"/>
<feature type="domain" description="C962R-like N-terminal AEP" evidence="1">
    <location>
        <begin position="25"/>
        <end position="194"/>
    </location>
</feature>
<dbReference type="KEGG" id="vg:6804893"/>
<dbReference type="OrthoDB" id="4363at10239"/>
<dbReference type="InterPro" id="IPR056443">
    <property type="entry name" value="AEP_C962R"/>
</dbReference>
<organism evidence="2 3">
    <name type="scientific">Feldmannia species virus</name>
    <dbReference type="NCBI Taxonomy" id="39420"/>
    <lineage>
        <taxon>Viruses</taxon>
        <taxon>Varidnaviria</taxon>
        <taxon>Bamfordvirae</taxon>
        <taxon>Nucleocytoviricota</taxon>
        <taxon>Megaviricetes</taxon>
        <taxon>Algavirales</taxon>
        <taxon>Phycodnaviridae</taxon>
        <taxon>Phaeovirus</taxon>
        <taxon>Phaeovirus feldmanniae</taxon>
    </lineage>
</organism>
<dbReference type="GeneID" id="6804893"/>
<accession>B5LWL0</accession>
<dbReference type="Pfam" id="PF23162">
    <property type="entry name" value="AEP_C962R"/>
    <property type="match status" value="1"/>
</dbReference>
<evidence type="ECO:0000259" key="1">
    <source>
        <dbReference type="Pfam" id="PF23162"/>
    </source>
</evidence>
<dbReference type="EMBL" id="EU916176">
    <property type="protein sequence ID" value="ACH46873.1"/>
    <property type="molecule type" value="Genomic_DNA"/>
</dbReference>
<evidence type="ECO:0000313" key="2">
    <source>
        <dbReference type="EMBL" id="ACH46873.1"/>
    </source>
</evidence>
<dbReference type="Pfam" id="PF03121">
    <property type="entry name" value="Herpes_UL52"/>
    <property type="match status" value="1"/>
</dbReference>
<keyword evidence="3" id="KW-1185">Reference proteome</keyword>
<dbReference type="Proteomes" id="UP000204092">
    <property type="component" value="Segment"/>
</dbReference>
<evidence type="ECO:0000313" key="3">
    <source>
        <dbReference type="Proteomes" id="UP000204092"/>
    </source>
</evidence>